<name>A0A8I1E2W3_9PSED</name>
<gene>
    <name evidence="1" type="ORF">YA0853_12425</name>
</gene>
<comment type="caution">
    <text evidence="1">The sequence shown here is derived from an EMBL/GenBank/DDBJ whole genome shotgun (WGS) entry which is preliminary data.</text>
</comment>
<reference evidence="1" key="1">
    <citation type="submission" date="2020-12" db="EMBL/GenBank/DDBJ databases">
        <title>Comparative genomic insights into the epidemiology and virulence of plant pathogenic Pseudomonads from Turkey.</title>
        <authorList>
            <person name="Dillon M."/>
            <person name="Ruiz-Bedoya T."/>
            <person name="Bendalovic-Torma C."/>
            <person name="Guttman K.M."/>
            <person name="Kwak H."/>
            <person name="Middleton M.A."/>
            <person name="Wang P.W."/>
            <person name="Horuz S."/>
            <person name="Aysan Y."/>
            <person name="Guttman D.S."/>
        </authorList>
    </citation>
    <scope>NUCLEOTIDE SEQUENCE</scope>
    <source>
        <strain evidence="1">S5_IA_3a</strain>
    </source>
</reference>
<dbReference type="AlphaFoldDB" id="A0A8I1E2W3"/>
<dbReference type="Gene3D" id="1.20.120.330">
    <property type="entry name" value="Nucleotidyltransferases domain 2"/>
    <property type="match status" value="1"/>
</dbReference>
<evidence type="ECO:0000313" key="2">
    <source>
        <dbReference type="Proteomes" id="UP000645865"/>
    </source>
</evidence>
<proteinExistence type="predicted"/>
<evidence type="ECO:0008006" key="3">
    <source>
        <dbReference type="Google" id="ProtNLM"/>
    </source>
</evidence>
<organism evidence="1 2">
    <name type="scientific">Pseudomonas rhodesiae</name>
    <dbReference type="NCBI Taxonomy" id="76760"/>
    <lineage>
        <taxon>Bacteria</taxon>
        <taxon>Pseudomonadati</taxon>
        <taxon>Pseudomonadota</taxon>
        <taxon>Gammaproteobacteria</taxon>
        <taxon>Pseudomonadales</taxon>
        <taxon>Pseudomonadaceae</taxon>
        <taxon>Pseudomonas</taxon>
    </lineage>
</organism>
<protein>
    <recommendedName>
        <fullName evidence="3">HEPN domain-containing protein</fullName>
    </recommendedName>
</protein>
<accession>A0A8I1E2W3</accession>
<dbReference type="EMBL" id="JAEILH010000019">
    <property type="protein sequence ID" value="MBI6624476.1"/>
    <property type="molecule type" value="Genomic_DNA"/>
</dbReference>
<dbReference type="RefSeq" id="WP_169903945.1">
    <property type="nucleotide sequence ID" value="NZ_CAUQUF010000043.1"/>
</dbReference>
<dbReference type="Proteomes" id="UP000645865">
    <property type="component" value="Unassembled WGS sequence"/>
</dbReference>
<sequence>MPFLPLPSWEVIEEGSSYLKAASLIVKHGDVGQWRPACVLAGFSMELFLKSFLAKDDSTPIDIALPGGLTMYQSAVESDRGHFLDKLFRKIPANYRQLILDTSKELAPELPLEQKLKEFSGYFYNARYGYEAKAISVLSMEVLEVAKHLERVCLEVAPKAIPYKEAYPDM</sequence>
<evidence type="ECO:0000313" key="1">
    <source>
        <dbReference type="EMBL" id="MBI6624476.1"/>
    </source>
</evidence>